<evidence type="ECO:0000313" key="1">
    <source>
        <dbReference type="EMBL" id="RKF60317.1"/>
    </source>
</evidence>
<dbReference type="InterPro" id="IPR012337">
    <property type="entry name" value="RNaseH-like_sf"/>
</dbReference>
<proteinExistence type="predicted"/>
<dbReference type="Gene3D" id="3.30.420.10">
    <property type="entry name" value="Ribonuclease H-like superfamily/Ribonuclease H"/>
    <property type="match status" value="1"/>
</dbReference>
<dbReference type="GO" id="GO:0003676">
    <property type="term" value="F:nucleic acid binding"/>
    <property type="evidence" value="ECO:0007669"/>
    <property type="project" value="InterPro"/>
</dbReference>
<sequence>MSPKYFWKIWCTSGGSFYSDPGAYFGKATKDYVVGAGAVWVTSPVAAKKVTGMIEKAVQVIQQVLGKTLDENRGQWASIVERAKLEVNRRSIEHLGFSPCEIFLVFQPALELETEYALYHREALQAVMNTDCAFQYDCEKESDCITRFIANREYILRYVHVHSGEAKLQTKERHDLGISEKSFHSEQLVMLYDNTAAGNKLRPRWRGPSVIMGFGGDNGKSYRIRQINGKSIPRTYYGDHLKLFKPREG</sequence>
<accession>A0A420HSD7</accession>
<dbReference type="OrthoDB" id="3591789at2759"/>
<protein>
    <submittedName>
        <fullName evidence="1">Uncharacterized protein</fullName>
    </submittedName>
</protein>
<dbReference type="AlphaFoldDB" id="A0A420HSD7"/>
<name>A0A420HSD7_9PEZI</name>
<dbReference type="EMBL" id="MCFK01005221">
    <property type="protein sequence ID" value="RKF60317.1"/>
    <property type="molecule type" value="Genomic_DNA"/>
</dbReference>
<dbReference type="Proteomes" id="UP000286134">
    <property type="component" value="Unassembled WGS sequence"/>
</dbReference>
<organism evidence="1 2">
    <name type="scientific">Erysiphe neolycopersici</name>
    <dbReference type="NCBI Taxonomy" id="212602"/>
    <lineage>
        <taxon>Eukaryota</taxon>
        <taxon>Fungi</taxon>
        <taxon>Dikarya</taxon>
        <taxon>Ascomycota</taxon>
        <taxon>Pezizomycotina</taxon>
        <taxon>Leotiomycetes</taxon>
        <taxon>Erysiphales</taxon>
        <taxon>Erysiphaceae</taxon>
        <taxon>Erysiphe</taxon>
    </lineage>
</organism>
<dbReference type="SUPFAM" id="SSF53098">
    <property type="entry name" value="Ribonuclease H-like"/>
    <property type="match status" value="1"/>
</dbReference>
<gene>
    <name evidence="1" type="ORF">OnM2_052067</name>
</gene>
<evidence type="ECO:0000313" key="2">
    <source>
        <dbReference type="Proteomes" id="UP000286134"/>
    </source>
</evidence>
<reference evidence="1 2" key="1">
    <citation type="journal article" date="2018" name="BMC Genomics">
        <title>Comparative genome analyses reveal sequence features reflecting distinct modes of host-adaptation between dicot and monocot powdery mildew.</title>
        <authorList>
            <person name="Wu Y."/>
            <person name="Ma X."/>
            <person name="Pan Z."/>
            <person name="Kale S.D."/>
            <person name="Song Y."/>
            <person name="King H."/>
            <person name="Zhang Q."/>
            <person name="Presley C."/>
            <person name="Deng X."/>
            <person name="Wei C.I."/>
            <person name="Xiao S."/>
        </authorList>
    </citation>
    <scope>NUCLEOTIDE SEQUENCE [LARGE SCALE GENOMIC DNA]</scope>
    <source>
        <strain evidence="1">UMSG2</strain>
    </source>
</reference>
<comment type="caution">
    <text evidence="1">The sequence shown here is derived from an EMBL/GenBank/DDBJ whole genome shotgun (WGS) entry which is preliminary data.</text>
</comment>
<keyword evidence="2" id="KW-1185">Reference proteome</keyword>
<dbReference type="InterPro" id="IPR036397">
    <property type="entry name" value="RNaseH_sf"/>
</dbReference>